<feature type="transmembrane region" description="Helical" evidence="5">
    <location>
        <begin position="219"/>
        <end position="235"/>
    </location>
</feature>
<evidence type="ECO:0000256" key="3">
    <source>
        <dbReference type="ARBA" id="ARBA00022989"/>
    </source>
</evidence>
<keyword evidence="7" id="KW-0436">Ligase</keyword>
<reference evidence="7 8" key="1">
    <citation type="submission" date="2019-06" db="EMBL/GenBank/DDBJ databases">
        <title>Lysobacter alkalisoli sp. nov. isolated from saline soil.</title>
        <authorList>
            <person name="Sun J.-Q."/>
            <person name="Xu L."/>
        </authorList>
    </citation>
    <scope>NUCLEOTIDE SEQUENCE [LARGE SCALE GENOMIC DNA]</scope>
    <source>
        <strain evidence="7 8">JCM 31130</strain>
    </source>
</reference>
<feature type="transmembrane region" description="Helical" evidence="5">
    <location>
        <begin position="421"/>
        <end position="439"/>
    </location>
</feature>
<feature type="transmembrane region" description="Helical" evidence="5">
    <location>
        <begin position="195"/>
        <end position="212"/>
    </location>
</feature>
<dbReference type="InterPro" id="IPR051533">
    <property type="entry name" value="WaaL-like"/>
</dbReference>
<feature type="transmembrane region" description="Helical" evidence="5">
    <location>
        <begin position="264"/>
        <end position="283"/>
    </location>
</feature>
<organism evidence="7 8">
    <name type="scientific">Marilutibacter aestuarii</name>
    <dbReference type="NCBI Taxonomy" id="1706195"/>
    <lineage>
        <taxon>Bacteria</taxon>
        <taxon>Pseudomonadati</taxon>
        <taxon>Pseudomonadota</taxon>
        <taxon>Gammaproteobacteria</taxon>
        <taxon>Lysobacterales</taxon>
        <taxon>Lysobacteraceae</taxon>
        <taxon>Marilutibacter</taxon>
    </lineage>
</organism>
<comment type="subcellular location">
    <subcellularLocation>
        <location evidence="1">Membrane</location>
        <topology evidence="1">Multi-pass membrane protein</topology>
    </subcellularLocation>
</comment>
<dbReference type="EMBL" id="VICE01000001">
    <property type="protein sequence ID" value="TQD51714.1"/>
    <property type="molecule type" value="Genomic_DNA"/>
</dbReference>
<name>A0A508AT79_9GAMM</name>
<evidence type="ECO:0000313" key="8">
    <source>
        <dbReference type="Proteomes" id="UP000318212"/>
    </source>
</evidence>
<feature type="domain" description="O-antigen ligase-related" evidence="6">
    <location>
        <begin position="224"/>
        <end position="376"/>
    </location>
</feature>
<dbReference type="PANTHER" id="PTHR37422:SF21">
    <property type="entry name" value="EXOQ-LIKE PROTEIN"/>
    <property type="match status" value="1"/>
</dbReference>
<dbReference type="PANTHER" id="PTHR37422">
    <property type="entry name" value="TEICHURONIC ACID BIOSYNTHESIS PROTEIN TUAE"/>
    <property type="match status" value="1"/>
</dbReference>
<keyword evidence="8" id="KW-1185">Reference proteome</keyword>
<evidence type="ECO:0000259" key="6">
    <source>
        <dbReference type="Pfam" id="PF04932"/>
    </source>
</evidence>
<dbReference type="OrthoDB" id="8554812at2"/>
<dbReference type="GO" id="GO:0016874">
    <property type="term" value="F:ligase activity"/>
    <property type="evidence" value="ECO:0007669"/>
    <property type="project" value="UniProtKB-KW"/>
</dbReference>
<evidence type="ECO:0000256" key="2">
    <source>
        <dbReference type="ARBA" id="ARBA00022692"/>
    </source>
</evidence>
<dbReference type="Proteomes" id="UP000318212">
    <property type="component" value="Unassembled WGS sequence"/>
</dbReference>
<accession>A0A508AT79</accession>
<dbReference type="GO" id="GO:0016020">
    <property type="term" value="C:membrane"/>
    <property type="evidence" value="ECO:0007669"/>
    <property type="project" value="UniProtKB-SubCell"/>
</dbReference>
<feature type="transmembrane region" description="Helical" evidence="5">
    <location>
        <begin position="28"/>
        <end position="56"/>
    </location>
</feature>
<keyword evidence="2 5" id="KW-0812">Transmembrane</keyword>
<comment type="caution">
    <text evidence="7">The sequence shown here is derived from an EMBL/GenBank/DDBJ whole genome shotgun (WGS) entry which is preliminary data.</text>
</comment>
<evidence type="ECO:0000313" key="7">
    <source>
        <dbReference type="EMBL" id="TQD51714.1"/>
    </source>
</evidence>
<proteinExistence type="predicted"/>
<keyword evidence="4 5" id="KW-0472">Membrane</keyword>
<evidence type="ECO:0000256" key="4">
    <source>
        <dbReference type="ARBA" id="ARBA00023136"/>
    </source>
</evidence>
<sequence length="449" mass="47376">MTNSSTDATATTAAEKVPPRAGWRWAPVWILAYVLLWPAPGYAEAVLVLGAVAALAKLVASRFRGGTQLLSGQAWALTSVLFFAYWLPELVSSFDAVDVPRALKEAAADLRYLPFLWLAASAVADARGRRITFGGLAVIVFTWTADALAQAALGTSPLFAGIDAVKHAISGRGMCSADEVAGVDRLSGVLGPCNLKLGLVLASLSPFALYAAGRRFGTVGWLIASAAIGVVIVLAGSRASWLTYGLVLLLSGWRLLGWKKLLGVFAFGGVLLLLLSVTSPQVAERVQRTAQALTGDEAGVDTALSGRARIWGAATCMARTHPFNGVGARGFREAFPPCDPSPGEVAAWGEGPAFHAHQIVLEVLSETGGFGLLLWLAGAALAWRAWRFADEDSRRRARPAMLALAVTVFPFNTHLAFYSTFWGGFTLLLAALYAGSLLARDGEPPRAAA</sequence>
<keyword evidence="3 5" id="KW-1133">Transmembrane helix</keyword>
<dbReference type="InterPro" id="IPR007016">
    <property type="entry name" value="O-antigen_ligase-rel_domated"/>
</dbReference>
<evidence type="ECO:0000256" key="5">
    <source>
        <dbReference type="SAM" id="Phobius"/>
    </source>
</evidence>
<gene>
    <name evidence="7" type="ORF">FKV25_00105</name>
</gene>
<feature type="transmembrane region" description="Helical" evidence="5">
    <location>
        <begin position="68"/>
        <end position="86"/>
    </location>
</feature>
<dbReference type="Pfam" id="PF04932">
    <property type="entry name" value="Wzy_C"/>
    <property type="match status" value="1"/>
</dbReference>
<dbReference type="AlphaFoldDB" id="A0A508AT79"/>
<dbReference type="RefSeq" id="WP_141516756.1">
    <property type="nucleotide sequence ID" value="NZ_VICE01000001.1"/>
</dbReference>
<feature type="transmembrane region" description="Helical" evidence="5">
    <location>
        <begin position="106"/>
        <end position="124"/>
    </location>
</feature>
<evidence type="ECO:0000256" key="1">
    <source>
        <dbReference type="ARBA" id="ARBA00004141"/>
    </source>
</evidence>
<protein>
    <submittedName>
        <fullName evidence="7">O-antigen ligase family protein</fullName>
    </submittedName>
</protein>
<feature type="transmembrane region" description="Helical" evidence="5">
    <location>
        <begin position="131"/>
        <end position="153"/>
    </location>
</feature>